<keyword evidence="1" id="KW-0472">Membrane</keyword>
<proteinExistence type="predicted"/>
<name>A0ABU4PKW4_9SPHN</name>
<keyword evidence="1" id="KW-1133">Transmembrane helix</keyword>
<gene>
    <name evidence="2" type="ORF">SIL82_10120</name>
</gene>
<comment type="caution">
    <text evidence="2">The sequence shown here is derived from an EMBL/GenBank/DDBJ whole genome shotgun (WGS) entry which is preliminary data.</text>
</comment>
<feature type="transmembrane region" description="Helical" evidence="1">
    <location>
        <begin position="64"/>
        <end position="81"/>
    </location>
</feature>
<accession>A0ABU4PKW4</accession>
<organism evidence="2 3">
    <name type="scientific">Sphingomonas echinoides</name>
    <dbReference type="NCBI Taxonomy" id="59803"/>
    <lineage>
        <taxon>Bacteria</taxon>
        <taxon>Pseudomonadati</taxon>
        <taxon>Pseudomonadota</taxon>
        <taxon>Alphaproteobacteria</taxon>
        <taxon>Sphingomonadales</taxon>
        <taxon>Sphingomonadaceae</taxon>
        <taxon>Sphingomonas</taxon>
    </lineage>
</organism>
<dbReference type="EMBL" id="JAWXXV010000001">
    <property type="protein sequence ID" value="MDX5984619.1"/>
    <property type="molecule type" value="Genomic_DNA"/>
</dbReference>
<dbReference type="Proteomes" id="UP001279660">
    <property type="component" value="Unassembled WGS sequence"/>
</dbReference>
<sequence length="103" mass="11165">MSITARHQRAPPVNFPIDGRHGALQLVVKNKKSRRVMMDRAGSFIVGAALVLFSALHIVSAPDYLNILPALVLLYGIFRLVTNRSIAATLADEELSFAPPAEG</sequence>
<dbReference type="RefSeq" id="WP_154651269.1">
    <property type="nucleotide sequence ID" value="NZ_JAWXXV010000001.1"/>
</dbReference>
<evidence type="ECO:0000256" key="1">
    <source>
        <dbReference type="SAM" id="Phobius"/>
    </source>
</evidence>
<evidence type="ECO:0000313" key="3">
    <source>
        <dbReference type="Proteomes" id="UP001279660"/>
    </source>
</evidence>
<evidence type="ECO:0000313" key="2">
    <source>
        <dbReference type="EMBL" id="MDX5984619.1"/>
    </source>
</evidence>
<keyword evidence="3" id="KW-1185">Reference proteome</keyword>
<protein>
    <submittedName>
        <fullName evidence="2">Uncharacterized protein</fullName>
    </submittedName>
</protein>
<feature type="transmembrane region" description="Helical" evidence="1">
    <location>
        <begin position="41"/>
        <end position="58"/>
    </location>
</feature>
<reference evidence="2 3" key="1">
    <citation type="submission" date="2023-11" db="EMBL/GenBank/DDBJ databases">
        <title>MicrobeMod: A computational toolkit for identifying prokaryotic methylation and restriction-modification with nanopore sequencing.</title>
        <authorList>
            <person name="Crits-Christoph A."/>
            <person name="Kang S.C."/>
            <person name="Lee H."/>
            <person name="Ostrov N."/>
        </authorList>
    </citation>
    <scope>NUCLEOTIDE SEQUENCE [LARGE SCALE GENOMIC DNA]</scope>
    <source>
        <strain evidence="2 3">ATCC 14820</strain>
    </source>
</reference>
<keyword evidence="1" id="KW-0812">Transmembrane</keyword>